<dbReference type="Gene3D" id="2.60.40.4070">
    <property type="match status" value="1"/>
</dbReference>
<dbReference type="Pfam" id="PF12690">
    <property type="entry name" value="BsuPI"/>
    <property type="match status" value="1"/>
</dbReference>
<evidence type="ECO:0000313" key="4">
    <source>
        <dbReference type="EMBL" id="MDP9764823.1"/>
    </source>
</evidence>
<sequence>MTRSLLTRTRGALLTLGLAGAGLTLAQSGVPALPPGSPTPSTPTTAPATAPATTNSGYTMEQLQAVLPLLEGLKTLQTSAIDQTRGRVVVGGLSAVDRLTLIQRLRAANLPLGIVDYGVPSTTGTVTSGGSTGTVTQTPTAPTTPPATTTPARPSVTTLPAARSPQLTQPHTAALTGPTSVRAGEGGTWSFALRNTGTQAIRLQHGACDVRFEVVNAAGQVVRPDPKNTLCTMQIVMTDVAPGQSREVQKIVWDGKDASGRAVSAGTYTLRAVFNGPAYIRATDLTVTVR</sequence>
<evidence type="ECO:0000313" key="5">
    <source>
        <dbReference type="Proteomes" id="UP001232163"/>
    </source>
</evidence>
<reference evidence="4 5" key="1">
    <citation type="submission" date="2023-07" db="EMBL/GenBank/DDBJ databases">
        <title>Genomic Encyclopedia of Type Strains, Phase IV (KMG-IV): sequencing the most valuable type-strain genomes for metagenomic binning, comparative biology and taxonomic classification.</title>
        <authorList>
            <person name="Goeker M."/>
        </authorList>
    </citation>
    <scope>NUCLEOTIDE SEQUENCE [LARGE SCALE GENOMIC DNA]</scope>
    <source>
        <strain evidence="4 5">NIO-1023</strain>
    </source>
</reference>
<organism evidence="4 5">
    <name type="scientific">Deinococcus enclensis</name>
    <dbReference type="NCBI Taxonomy" id="1049582"/>
    <lineage>
        <taxon>Bacteria</taxon>
        <taxon>Thermotogati</taxon>
        <taxon>Deinococcota</taxon>
        <taxon>Deinococci</taxon>
        <taxon>Deinococcales</taxon>
        <taxon>Deinococcaceae</taxon>
        <taxon>Deinococcus</taxon>
    </lineage>
</organism>
<proteinExistence type="predicted"/>
<feature type="region of interest" description="Disordered" evidence="1">
    <location>
        <begin position="125"/>
        <end position="154"/>
    </location>
</feature>
<name>A0ABT9ME27_9DEIO</name>
<dbReference type="EMBL" id="JAURUR010000007">
    <property type="protein sequence ID" value="MDP9764823.1"/>
    <property type="molecule type" value="Genomic_DNA"/>
</dbReference>
<feature type="signal peptide" evidence="2">
    <location>
        <begin position="1"/>
        <end position="26"/>
    </location>
</feature>
<dbReference type="InterPro" id="IPR020481">
    <property type="entry name" value="Intracell_prot_inh_BsuPI"/>
</dbReference>
<evidence type="ECO:0000256" key="1">
    <source>
        <dbReference type="SAM" id="MobiDB-lite"/>
    </source>
</evidence>
<feature type="region of interest" description="Disordered" evidence="1">
    <location>
        <begin position="29"/>
        <end position="55"/>
    </location>
</feature>
<feature type="chain" id="PRO_5046352442" description="Intracellular proteinase inhibitor BsuPI domain-containing protein" evidence="2">
    <location>
        <begin position="27"/>
        <end position="290"/>
    </location>
</feature>
<gene>
    <name evidence="4" type="ORF">QO006_002270</name>
</gene>
<feature type="compositionally biased region" description="Pro residues" evidence="1">
    <location>
        <begin position="32"/>
        <end position="41"/>
    </location>
</feature>
<keyword evidence="5" id="KW-1185">Reference proteome</keyword>
<dbReference type="Proteomes" id="UP001232163">
    <property type="component" value="Unassembled WGS sequence"/>
</dbReference>
<feature type="compositionally biased region" description="Low complexity" evidence="1">
    <location>
        <begin position="42"/>
        <end position="54"/>
    </location>
</feature>
<dbReference type="RefSeq" id="WP_307466347.1">
    <property type="nucleotide sequence ID" value="NZ_JAURUR010000007.1"/>
</dbReference>
<accession>A0ABT9ME27</accession>
<evidence type="ECO:0000256" key="2">
    <source>
        <dbReference type="SAM" id="SignalP"/>
    </source>
</evidence>
<protein>
    <recommendedName>
        <fullName evidence="3">Intracellular proteinase inhibitor BsuPI domain-containing protein</fullName>
    </recommendedName>
</protein>
<comment type="caution">
    <text evidence="4">The sequence shown here is derived from an EMBL/GenBank/DDBJ whole genome shotgun (WGS) entry which is preliminary data.</text>
</comment>
<evidence type="ECO:0000259" key="3">
    <source>
        <dbReference type="Pfam" id="PF12690"/>
    </source>
</evidence>
<keyword evidence="2" id="KW-0732">Signal</keyword>
<feature type="domain" description="Intracellular proteinase inhibitor BsuPI" evidence="3">
    <location>
        <begin position="182"/>
        <end position="276"/>
    </location>
</feature>